<protein>
    <recommendedName>
        <fullName evidence="1">LUD domain-containing protein</fullName>
    </recommendedName>
</protein>
<dbReference type="STRING" id="1841610.A6X21_01515"/>
<dbReference type="PANTHER" id="PTHR43682:SF1">
    <property type="entry name" value="LACTATE UTILIZATION PROTEIN C"/>
    <property type="match status" value="1"/>
</dbReference>
<name>A0A1C3EU74_9PLAN</name>
<organism evidence="2 3">
    <name type="scientific">Planctopirus hydrillae</name>
    <dbReference type="NCBI Taxonomy" id="1841610"/>
    <lineage>
        <taxon>Bacteria</taxon>
        <taxon>Pseudomonadati</taxon>
        <taxon>Planctomycetota</taxon>
        <taxon>Planctomycetia</taxon>
        <taxon>Planctomycetales</taxon>
        <taxon>Planctomycetaceae</taxon>
        <taxon>Planctopirus</taxon>
    </lineage>
</organism>
<evidence type="ECO:0000259" key="1">
    <source>
        <dbReference type="Pfam" id="PF02589"/>
    </source>
</evidence>
<dbReference type="EMBL" id="LYDR01000001">
    <property type="protein sequence ID" value="ODA36779.1"/>
    <property type="molecule type" value="Genomic_DNA"/>
</dbReference>
<keyword evidence="3" id="KW-1185">Reference proteome</keyword>
<dbReference type="Gene3D" id="3.40.50.10420">
    <property type="entry name" value="NagB/RpiA/CoA transferase-like"/>
    <property type="match status" value="1"/>
</dbReference>
<evidence type="ECO:0000313" key="3">
    <source>
        <dbReference type="Proteomes" id="UP000094828"/>
    </source>
</evidence>
<gene>
    <name evidence="2" type="ORF">A6X21_01515</name>
</gene>
<proteinExistence type="predicted"/>
<dbReference type="PANTHER" id="PTHR43682">
    <property type="entry name" value="LACTATE UTILIZATION PROTEIN C"/>
    <property type="match status" value="1"/>
</dbReference>
<reference evidence="2 3" key="1">
    <citation type="submission" date="2016-05" db="EMBL/GenBank/DDBJ databases">
        <title>Genomic and physiological characterization of Planctopirus sp. isolated from fresh water lake.</title>
        <authorList>
            <person name="Subhash Y."/>
            <person name="Ramana C."/>
        </authorList>
    </citation>
    <scope>NUCLEOTIDE SEQUENCE [LARGE SCALE GENOMIC DNA]</scope>
    <source>
        <strain evidence="2 3">JC280</strain>
    </source>
</reference>
<dbReference type="Pfam" id="PF02589">
    <property type="entry name" value="LUD_dom"/>
    <property type="match status" value="1"/>
</dbReference>
<dbReference type="InterPro" id="IPR037171">
    <property type="entry name" value="NagB/RpiA_transferase-like"/>
</dbReference>
<dbReference type="SUPFAM" id="SSF100950">
    <property type="entry name" value="NagB/RpiA/CoA transferase-like"/>
    <property type="match status" value="1"/>
</dbReference>
<feature type="domain" description="LUD" evidence="1">
    <location>
        <begin position="104"/>
        <end position="202"/>
    </location>
</feature>
<evidence type="ECO:0000313" key="2">
    <source>
        <dbReference type="EMBL" id="ODA36779.1"/>
    </source>
</evidence>
<dbReference type="InterPro" id="IPR024185">
    <property type="entry name" value="FTHF_cligase-like_sf"/>
</dbReference>
<dbReference type="InterPro" id="IPR003741">
    <property type="entry name" value="LUD_dom"/>
</dbReference>
<dbReference type="Proteomes" id="UP000094828">
    <property type="component" value="Unassembled WGS sequence"/>
</dbReference>
<dbReference type="AlphaFoldDB" id="A0A1C3EU74"/>
<comment type="caution">
    <text evidence="2">The sequence shown here is derived from an EMBL/GenBank/DDBJ whole genome shotgun (WGS) entry which is preliminary data.</text>
</comment>
<dbReference type="OrthoDB" id="9794157at2"/>
<accession>A0A1C3EU74</accession>
<dbReference type="RefSeq" id="WP_068845039.1">
    <property type="nucleotide sequence ID" value="NZ_LYDR01000001.1"/>
</dbReference>
<sequence length="208" mass="22765">MSTSRAEILKAIRRHLPESSPLPPLDGPWIQYPDPRDQFGKVLQMIGGRMVHVPHLEAVANDLQSHAPFVQSKKVLCEVEGLTFSPSAAMSLVDVDSVVAAGTMADVDFAILPGEFAVAENAAVWCEGSKVRHRAEYFICEHLALVVPAEKIVNNMFEAYQHLSFLTRGFGAFIAGPSKTADIEQSLVIGAHGPRSHTVYFVDQLSER</sequence>